<keyword evidence="3 5" id="KW-1133">Transmembrane helix</keyword>
<organism evidence="6 7">
    <name type="scientific">Chitinophaga silvatica</name>
    <dbReference type="NCBI Taxonomy" id="2282649"/>
    <lineage>
        <taxon>Bacteria</taxon>
        <taxon>Pseudomonadati</taxon>
        <taxon>Bacteroidota</taxon>
        <taxon>Chitinophagia</taxon>
        <taxon>Chitinophagales</taxon>
        <taxon>Chitinophagaceae</taxon>
        <taxon>Chitinophaga</taxon>
    </lineage>
</organism>
<evidence type="ECO:0000256" key="1">
    <source>
        <dbReference type="ARBA" id="ARBA00004141"/>
    </source>
</evidence>
<comment type="caution">
    <text evidence="6">The sequence shown here is derived from an EMBL/GenBank/DDBJ whole genome shotgun (WGS) entry which is preliminary data.</text>
</comment>
<evidence type="ECO:0000256" key="2">
    <source>
        <dbReference type="ARBA" id="ARBA00022692"/>
    </source>
</evidence>
<feature type="transmembrane region" description="Helical" evidence="5">
    <location>
        <begin position="165"/>
        <end position="183"/>
    </location>
</feature>
<dbReference type="OrthoDB" id="102112at2"/>
<keyword evidence="7" id="KW-1185">Reference proteome</keyword>
<evidence type="ECO:0008006" key="8">
    <source>
        <dbReference type="Google" id="ProtNLM"/>
    </source>
</evidence>
<evidence type="ECO:0000256" key="3">
    <source>
        <dbReference type="ARBA" id="ARBA00022989"/>
    </source>
</evidence>
<dbReference type="Proteomes" id="UP000260644">
    <property type="component" value="Unassembled WGS sequence"/>
</dbReference>
<name>A0A3E1YHU7_9BACT</name>
<feature type="transmembrane region" description="Helical" evidence="5">
    <location>
        <begin position="108"/>
        <end position="128"/>
    </location>
</feature>
<sequence>MTSTEQWTLSRRLLFRFFSVYFLMYAISSMIPTGGNDSFLTHMWDHPVTWLGKLLISSKYEIKVWPRGSGDTTFNYLQIGCMLIITLLINIIWWLIERKKRNYEKQEYVIRTILRFILAFVMLEYGVAKLVANQFIPVMNYQLDQQIKDLSPMGLAWLYMGHSTAYMYFAGIAEVIGGVLLLFRRTTLFGTLFSMAVMANVVAMNFCFDIPVKIFSSHLLLVGGFLIAPELNRLIAVFFQNKTAAPANYWYPSPKKKIVRIILVSVRYLIIVGLLGGNIYSIIKYNLSKKADTPLAGSYEITKLQGAGNLPADVTLFKGWKKMYVESMGYLIARDSGNSISGYYLKIDTVKHHLTAWTNEKDSIQFHYEEGPEKQLKLVGSLNQDTLFVDLVRQDRDSTVLLGRGFHWVNEYPFNR</sequence>
<dbReference type="AlphaFoldDB" id="A0A3E1YHU7"/>
<comment type="subcellular location">
    <subcellularLocation>
        <location evidence="1">Membrane</location>
        <topology evidence="1">Multi-pass membrane protein</topology>
    </subcellularLocation>
</comment>
<reference evidence="6 7" key="1">
    <citation type="submission" date="2018-07" db="EMBL/GenBank/DDBJ databases">
        <title>Chitinophaga K2CV101002-2 sp. nov., isolated from a monsoon evergreen broad-leaved forest soil.</title>
        <authorList>
            <person name="Lv Y."/>
        </authorList>
    </citation>
    <scope>NUCLEOTIDE SEQUENCE [LARGE SCALE GENOMIC DNA]</scope>
    <source>
        <strain evidence="6 7">GDMCC 1.1288</strain>
    </source>
</reference>
<dbReference type="GO" id="GO:0016020">
    <property type="term" value="C:membrane"/>
    <property type="evidence" value="ECO:0007669"/>
    <property type="project" value="UniProtKB-SubCell"/>
</dbReference>
<keyword evidence="2 5" id="KW-0812">Transmembrane</keyword>
<keyword evidence="4 5" id="KW-0472">Membrane</keyword>
<feature type="transmembrane region" description="Helical" evidence="5">
    <location>
        <begin position="190"/>
        <end position="212"/>
    </location>
</feature>
<feature type="transmembrane region" description="Helical" evidence="5">
    <location>
        <begin position="13"/>
        <end position="31"/>
    </location>
</feature>
<evidence type="ECO:0000313" key="6">
    <source>
        <dbReference type="EMBL" id="RFS26820.1"/>
    </source>
</evidence>
<dbReference type="RefSeq" id="WP_116974014.1">
    <property type="nucleotide sequence ID" value="NZ_QPMM01000001.1"/>
</dbReference>
<feature type="transmembrane region" description="Helical" evidence="5">
    <location>
        <begin position="76"/>
        <end position="96"/>
    </location>
</feature>
<dbReference type="EMBL" id="QPMM01000001">
    <property type="protein sequence ID" value="RFS26820.1"/>
    <property type="molecule type" value="Genomic_DNA"/>
</dbReference>
<evidence type="ECO:0000256" key="4">
    <source>
        <dbReference type="ARBA" id="ARBA00023136"/>
    </source>
</evidence>
<proteinExistence type="predicted"/>
<dbReference type="Pfam" id="PF07681">
    <property type="entry name" value="DoxX"/>
    <property type="match status" value="1"/>
</dbReference>
<accession>A0A3E1YHU7</accession>
<protein>
    <recommendedName>
        <fullName evidence="8">DoxX family protein</fullName>
    </recommendedName>
</protein>
<gene>
    <name evidence="6" type="ORF">DVR12_03275</name>
</gene>
<feature type="transmembrane region" description="Helical" evidence="5">
    <location>
        <begin position="259"/>
        <end position="280"/>
    </location>
</feature>
<evidence type="ECO:0000256" key="5">
    <source>
        <dbReference type="SAM" id="Phobius"/>
    </source>
</evidence>
<evidence type="ECO:0000313" key="7">
    <source>
        <dbReference type="Proteomes" id="UP000260644"/>
    </source>
</evidence>
<dbReference type="InterPro" id="IPR032808">
    <property type="entry name" value="DoxX"/>
</dbReference>